<dbReference type="AlphaFoldDB" id="A0A344PME2"/>
<keyword evidence="1" id="KW-0472">Membrane</keyword>
<dbReference type="PANTHER" id="PTHR41532:SF1">
    <property type="entry name" value="FIXS PROTEIN"/>
    <property type="match status" value="1"/>
</dbReference>
<dbReference type="Pfam" id="PF03597">
    <property type="entry name" value="FixS"/>
    <property type="match status" value="1"/>
</dbReference>
<reference evidence="3" key="1">
    <citation type="submission" date="2018-07" db="EMBL/GenBank/DDBJ databases">
        <title>Genome sequencing of Paracoccus sp. SC2-6.</title>
        <authorList>
            <person name="Heo J."/>
            <person name="Kim S.-J."/>
            <person name="Kwon S.-W."/>
        </authorList>
    </citation>
    <scope>NUCLEOTIDE SEQUENCE [LARGE SCALE GENOMIC DNA]</scope>
    <source>
        <strain evidence="3">SC2-6</strain>
    </source>
</reference>
<dbReference type="InterPro" id="IPR004714">
    <property type="entry name" value="Cyt_oxidase_maturation_cbb3"/>
</dbReference>
<keyword evidence="1" id="KW-0812">Transmembrane</keyword>
<keyword evidence="1" id="KW-1133">Transmembrane helix</keyword>
<evidence type="ECO:0000256" key="1">
    <source>
        <dbReference type="SAM" id="Phobius"/>
    </source>
</evidence>
<dbReference type="KEGG" id="pars:DRW48_13420"/>
<keyword evidence="3" id="KW-1185">Reference proteome</keyword>
<gene>
    <name evidence="2" type="primary">ccoS</name>
    <name evidence="2" type="ORF">DRW48_13420</name>
</gene>
<evidence type="ECO:0000313" key="2">
    <source>
        <dbReference type="EMBL" id="AXC50547.1"/>
    </source>
</evidence>
<dbReference type="OrthoDB" id="9802763at2"/>
<sequence>MSILSLLIPVTLLMGLVGLAAFFWNLRHSQYEDLLGDAERILDDDDRPLPPTTCTGAFLRPSEKETAR</sequence>
<accession>A0A344PME2</accession>
<organism evidence="2 3">
    <name type="scientific">Paracoccus suum</name>
    <dbReference type="NCBI Taxonomy" id="2259340"/>
    <lineage>
        <taxon>Bacteria</taxon>
        <taxon>Pseudomonadati</taxon>
        <taxon>Pseudomonadota</taxon>
        <taxon>Alphaproteobacteria</taxon>
        <taxon>Rhodobacterales</taxon>
        <taxon>Paracoccaceae</taxon>
        <taxon>Paracoccus</taxon>
    </lineage>
</organism>
<evidence type="ECO:0000313" key="3">
    <source>
        <dbReference type="Proteomes" id="UP000252023"/>
    </source>
</evidence>
<dbReference type="NCBIfam" id="TIGR00847">
    <property type="entry name" value="ccoS"/>
    <property type="match status" value="1"/>
</dbReference>
<dbReference type="RefSeq" id="WP_114076864.1">
    <property type="nucleotide sequence ID" value="NZ_CP030918.1"/>
</dbReference>
<protein>
    <submittedName>
        <fullName evidence="2">Cbb3-type cytochrome oxidase assembly protein CcoS</fullName>
    </submittedName>
</protein>
<dbReference type="Proteomes" id="UP000252023">
    <property type="component" value="Chromosome"/>
</dbReference>
<feature type="transmembrane region" description="Helical" evidence="1">
    <location>
        <begin position="6"/>
        <end position="26"/>
    </location>
</feature>
<dbReference type="PANTHER" id="PTHR41532">
    <property type="entry name" value="FIXS PROTEIN"/>
    <property type="match status" value="1"/>
</dbReference>
<dbReference type="EMBL" id="CP030918">
    <property type="protein sequence ID" value="AXC50547.1"/>
    <property type="molecule type" value="Genomic_DNA"/>
</dbReference>
<name>A0A344PME2_9RHOB</name>
<proteinExistence type="predicted"/>